<dbReference type="PIRSF" id="PIRSF004555">
    <property type="entry name" value="UCP004555"/>
    <property type="match status" value="1"/>
</dbReference>
<accession>A0A0M3T1W2</accession>
<evidence type="ECO:0000313" key="4">
    <source>
        <dbReference type="EMBL" id="ALE01771.1"/>
    </source>
</evidence>
<keyword evidence="3" id="KW-0175">Coiled coil</keyword>
<dbReference type="HAMAP" id="MF_00274">
    <property type="entry name" value="DNA_YbaB_EbfC"/>
    <property type="match status" value="1"/>
</dbReference>
<organism evidence="4 5">
    <name type="scientific">Candidatus Pseudothioglobus singularis PS1</name>
    <dbReference type="NCBI Taxonomy" id="1125411"/>
    <lineage>
        <taxon>Bacteria</taxon>
        <taxon>Pseudomonadati</taxon>
        <taxon>Pseudomonadota</taxon>
        <taxon>Gammaproteobacteria</taxon>
        <taxon>Candidatus Pseudothioglobaceae</taxon>
        <taxon>Candidatus Pseudothioglobus</taxon>
    </lineage>
</organism>
<dbReference type="InterPro" id="IPR036894">
    <property type="entry name" value="YbaB-like_sf"/>
</dbReference>
<dbReference type="Pfam" id="PF02575">
    <property type="entry name" value="YbaB_DNA_bd"/>
    <property type="match status" value="1"/>
</dbReference>
<evidence type="ECO:0000256" key="3">
    <source>
        <dbReference type="SAM" id="Coils"/>
    </source>
</evidence>
<sequence>MFKGGMAGMMQKAKQMQEDMELVQKEIKSLTCEGISASGALKVEMNGDHQVSNIFVDEALMSDKDMLEDLIMMAVNDASSKISEISKDKMKNVTGGLNLPF</sequence>
<name>A0A0M3T1W2_9GAMM</name>
<evidence type="ECO:0000313" key="5">
    <source>
        <dbReference type="Proteomes" id="UP000068905"/>
    </source>
</evidence>
<dbReference type="Gene3D" id="3.30.1310.10">
    <property type="entry name" value="Nucleoid-associated protein YbaB-like domain"/>
    <property type="match status" value="1"/>
</dbReference>
<gene>
    <name evidence="4" type="ORF">W908_03780</name>
</gene>
<dbReference type="PANTHER" id="PTHR33449">
    <property type="entry name" value="NUCLEOID-ASSOCIATED PROTEIN YBAB"/>
    <property type="match status" value="1"/>
</dbReference>
<comment type="function">
    <text evidence="2">Binds to DNA and alters its conformation. May be involved in regulation of gene expression, nucleoid organization and DNA protection.</text>
</comment>
<protein>
    <recommendedName>
        <fullName evidence="2">Nucleoid-associated protein W908_03780</fullName>
    </recommendedName>
</protein>
<dbReference type="EMBL" id="CP006911">
    <property type="protein sequence ID" value="ALE01771.1"/>
    <property type="molecule type" value="Genomic_DNA"/>
</dbReference>
<proteinExistence type="inferred from homology"/>
<reference evidence="4 5" key="1">
    <citation type="journal article" date="2015" name="Genome Announc.">
        <title>Genome Sequence of 'Candidatus Thioglobus singularis' Strain PS1, a Mixotroph from the SUP05 Clade of Marine Gammaproteobacteria.</title>
        <authorList>
            <person name="Marshall K.T."/>
            <person name="Morris R.M."/>
        </authorList>
    </citation>
    <scope>NUCLEOTIDE SEQUENCE [LARGE SCALE GENOMIC DNA]</scope>
    <source>
        <strain evidence="4 5">PS1</strain>
    </source>
</reference>
<dbReference type="NCBIfam" id="TIGR00103">
    <property type="entry name" value="DNA_YbaB_EbfC"/>
    <property type="match status" value="1"/>
</dbReference>
<keyword evidence="5" id="KW-1185">Reference proteome</keyword>
<comment type="subunit">
    <text evidence="2">Homodimer.</text>
</comment>
<evidence type="ECO:0000256" key="1">
    <source>
        <dbReference type="ARBA" id="ARBA00023125"/>
    </source>
</evidence>
<evidence type="ECO:0000256" key="2">
    <source>
        <dbReference type="HAMAP-Rule" id="MF_00274"/>
    </source>
</evidence>
<dbReference type="InterPro" id="IPR004401">
    <property type="entry name" value="YbaB/EbfC"/>
</dbReference>
<dbReference type="GO" id="GO:0003677">
    <property type="term" value="F:DNA binding"/>
    <property type="evidence" value="ECO:0007669"/>
    <property type="project" value="UniProtKB-UniRule"/>
</dbReference>
<dbReference type="PANTHER" id="PTHR33449:SF1">
    <property type="entry name" value="NUCLEOID-ASSOCIATED PROTEIN YBAB"/>
    <property type="match status" value="1"/>
</dbReference>
<feature type="coiled-coil region" evidence="3">
    <location>
        <begin position="6"/>
        <end position="33"/>
    </location>
</feature>
<keyword evidence="1 2" id="KW-0238">DNA-binding</keyword>
<dbReference type="SUPFAM" id="SSF82607">
    <property type="entry name" value="YbaB-like"/>
    <property type="match status" value="1"/>
</dbReference>
<comment type="similarity">
    <text evidence="2">Belongs to the YbaB/EbfC family.</text>
</comment>
<dbReference type="GO" id="GO:0005829">
    <property type="term" value="C:cytosol"/>
    <property type="evidence" value="ECO:0007669"/>
    <property type="project" value="TreeGrafter"/>
</dbReference>
<dbReference type="STRING" id="1125411.W908_03780"/>
<comment type="subcellular location">
    <subcellularLocation>
        <location evidence="2">Cytoplasm</location>
        <location evidence="2">Nucleoid</location>
    </subcellularLocation>
</comment>
<keyword evidence="2" id="KW-0963">Cytoplasm</keyword>
<dbReference type="Proteomes" id="UP000068905">
    <property type="component" value="Chromosome"/>
</dbReference>
<dbReference type="AlphaFoldDB" id="A0A0M3T1W2"/>
<dbReference type="RefSeq" id="WP_053819987.1">
    <property type="nucleotide sequence ID" value="NZ_CP006911.1"/>
</dbReference>
<dbReference type="OrthoDB" id="9808738at2"/>
<dbReference type="KEGG" id="tsn:W908_03780"/>
<dbReference type="GO" id="GO:0043590">
    <property type="term" value="C:bacterial nucleoid"/>
    <property type="evidence" value="ECO:0007669"/>
    <property type="project" value="UniProtKB-UniRule"/>
</dbReference>